<sequence>MKYVLLRSLSHLNLSLFLLLQGCLSYCYCRIRTRKNNRTK</sequence>
<dbReference type="AlphaFoldDB" id="A0A2P2PPV5"/>
<proteinExistence type="predicted"/>
<reference evidence="1" key="1">
    <citation type="submission" date="2018-02" db="EMBL/GenBank/DDBJ databases">
        <title>Rhizophora mucronata_Transcriptome.</title>
        <authorList>
            <person name="Meera S.P."/>
            <person name="Sreeshan A."/>
            <person name="Augustine A."/>
        </authorList>
    </citation>
    <scope>NUCLEOTIDE SEQUENCE</scope>
    <source>
        <tissue evidence="1">Leaf</tissue>
    </source>
</reference>
<dbReference type="EMBL" id="GGEC01076237">
    <property type="protein sequence ID" value="MBX56721.1"/>
    <property type="molecule type" value="Transcribed_RNA"/>
</dbReference>
<dbReference type="PROSITE" id="PS51257">
    <property type="entry name" value="PROKAR_LIPOPROTEIN"/>
    <property type="match status" value="1"/>
</dbReference>
<name>A0A2P2PPV5_RHIMU</name>
<protein>
    <recommendedName>
        <fullName evidence="2">Lipoprotein</fullName>
    </recommendedName>
</protein>
<organism evidence="1">
    <name type="scientific">Rhizophora mucronata</name>
    <name type="common">Asiatic mangrove</name>
    <dbReference type="NCBI Taxonomy" id="61149"/>
    <lineage>
        <taxon>Eukaryota</taxon>
        <taxon>Viridiplantae</taxon>
        <taxon>Streptophyta</taxon>
        <taxon>Embryophyta</taxon>
        <taxon>Tracheophyta</taxon>
        <taxon>Spermatophyta</taxon>
        <taxon>Magnoliopsida</taxon>
        <taxon>eudicotyledons</taxon>
        <taxon>Gunneridae</taxon>
        <taxon>Pentapetalae</taxon>
        <taxon>rosids</taxon>
        <taxon>fabids</taxon>
        <taxon>Malpighiales</taxon>
        <taxon>Rhizophoraceae</taxon>
        <taxon>Rhizophora</taxon>
    </lineage>
</organism>
<evidence type="ECO:0000313" key="1">
    <source>
        <dbReference type="EMBL" id="MBX56721.1"/>
    </source>
</evidence>
<evidence type="ECO:0008006" key="2">
    <source>
        <dbReference type="Google" id="ProtNLM"/>
    </source>
</evidence>
<accession>A0A2P2PPV5</accession>